<keyword evidence="3" id="KW-1185">Reference proteome</keyword>
<name>A0A1H2C9Q2_9PSED</name>
<dbReference type="AlphaFoldDB" id="A0A1H2C9Q2"/>
<protein>
    <submittedName>
        <fullName evidence="2">Uncharacterized protein</fullName>
    </submittedName>
</protein>
<proteinExistence type="predicted"/>
<sequence>MRTLAVLFDMELLAFLIFTRFYVVFLCALCMSWIVRNQAGFVTPHARFKIVCSIFRRVNLAAFGSFGFTL</sequence>
<keyword evidence="1" id="KW-0812">Transmembrane</keyword>
<evidence type="ECO:0000313" key="2">
    <source>
        <dbReference type="EMBL" id="SDT67285.1"/>
    </source>
</evidence>
<organism evidence="2 3">
    <name type="scientific">Pseudomonas lini</name>
    <dbReference type="NCBI Taxonomy" id="163011"/>
    <lineage>
        <taxon>Bacteria</taxon>
        <taxon>Pseudomonadati</taxon>
        <taxon>Pseudomonadota</taxon>
        <taxon>Gammaproteobacteria</taxon>
        <taxon>Pseudomonadales</taxon>
        <taxon>Pseudomonadaceae</taxon>
        <taxon>Pseudomonas</taxon>
    </lineage>
</organism>
<evidence type="ECO:0000256" key="1">
    <source>
        <dbReference type="SAM" id="Phobius"/>
    </source>
</evidence>
<keyword evidence="1" id="KW-1133">Transmembrane helix</keyword>
<evidence type="ECO:0000313" key="3">
    <source>
        <dbReference type="Proteomes" id="UP000182814"/>
    </source>
</evidence>
<dbReference type="Proteomes" id="UP000182814">
    <property type="component" value="Chromosome I"/>
</dbReference>
<dbReference type="EMBL" id="LT629746">
    <property type="protein sequence ID" value="SDT67285.1"/>
    <property type="molecule type" value="Genomic_DNA"/>
</dbReference>
<gene>
    <name evidence="2" type="ORF">SAMN04490191_6137</name>
</gene>
<feature type="transmembrane region" description="Helical" evidence="1">
    <location>
        <begin position="12"/>
        <end position="35"/>
    </location>
</feature>
<accession>A0A1H2C9Q2</accession>
<keyword evidence="1" id="KW-0472">Membrane</keyword>
<reference evidence="3" key="1">
    <citation type="submission" date="2016-10" db="EMBL/GenBank/DDBJ databases">
        <authorList>
            <person name="Varghese N."/>
            <person name="Submissions S."/>
        </authorList>
    </citation>
    <scope>NUCLEOTIDE SEQUENCE [LARGE SCALE GENOMIC DNA]</scope>
    <source>
        <strain evidence="3">BS3782</strain>
    </source>
</reference>